<dbReference type="Proteomes" id="UP001244443">
    <property type="component" value="Chromosome"/>
</dbReference>
<keyword evidence="1" id="KW-0812">Transmembrane</keyword>
<protein>
    <submittedName>
        <fullName evidence="2">Uncharacterized protein</fullName>
    </submittedName>
</protein>
<reference evidence="2" key="1">
    <citation type="submission" date="2023-08" db="EMBL/GenBank/DDBJ databases">
        <title>Comparative genomics and taxonomic characterization of three novel marine species of genus Marivirga.</title>
        <authorList>
            <person name="Muhammad N."/>
            <person name="Kim S.-G."/>
        </authorList>
    </citation>
    <scope>NUCLEOTIDE SEQUENCE [LARGE SCALE GENOMIC DNA]</scope>
    <source>
        <strain evidence="2">ABR2-2</strain>
    </source>
</reference>
<organism evidence="2 3">
    <name type="scientific">Marivirga arenosa</name>
    <dbReference type="NCBI Taxonomy" id="3059076"/>
    <lineage>
        <taxon>Bacteria</taxon>
        <taxon>Pseudomonadati</taxon>
        <taxon>Bacteroidota</taxon>
        <taxon>Cytophagia</taxon>
        <taxon>Cytophagales</taxon>
        <taxon>Marivirgaceae</taxon>
        <taxon>Marivirga</taxon>
    </lineage>
</organism>
<keyword evidence="3" id="KW-1185">Reference proteome</keyword>
<dbReference type="RefSeq" id="WP_308357627.1">
    <property type="nucleotide sequence ID" value="NZ_CP129970.2"/>
</dbReference>
<keyword evidence="1" id="KW-1133">Transmembrane helix</keyword>
<name>A0AA49GH91_9BACT</name>
<accession>A0AA49GH91</accession>
<dbReference type="AlphaFoldDB" id="A0AA49GH91"/>
<sequence>MQSNIKSKYRRKAIMVIFFPLSLPLCFLSYLLIKKEIQEHFFYGQIVKAEIRNIEDFTSTSFPGGGPPKYNLTMRNLDNENEITDGFVVNDGIDDNLREFINQVEVNDTVEVKILNKNQAKILKFKGQEVQPYNSYFNLFWYYLFILFLLGLIALPYYVYFKYKK</sequence>
<evidence type="ECO:0000256" key="1">
    <source>
        <dbReference type="SAM" id="Phobius"/>
    </source>
</evidence>
<evidence type="ECO:0000313" key="2">
    <source>
        <dbReference type="EMBL" id="WKK87144.2"/>
    </source>
</evidence>
<feature type="transmembrane region" description="Helical" evidence="1">
    <location>
        <begin position="12"/>
        <end position="33"/>
    </location>
</feature>
<evidence type="ECO:0000313" key="3">
    <source>
        <dbReference type="Proteomes" id="UP001244443"/>
    </source>
</evidence>
<keyword evidence="1" id="KW-0472">Membrane</keyword>
<proteinExistence type="predicted"/>
<feature type="transmembrane region" description="Helical" evidence="1">
    <location>
        <begin position="140"/>
        <end position="160"/>
    </location>
</feature>
<gene>
    <name evidence="2" type="ORF">QYS48_10215</name>
</gene>
<dbReference type="EMBL" id="CP129970">
    <property type="protein sequence ID" value="WKK87144.2"/>
    <property type="molecule type" value="Genomic_DNA"/>
</dbReference>